<gene>
    <name evidence="1" type="ordered locus">PMT9312_1047</name>
</gene>
<evidence type="ECO:0000313" key="1">
    <source>
        <dbReference type="EMBL" id="ABB50106.1"/>
    </source>
</evidence>
<dbReference type="STRING" id="74546.PMT9312_1047"/>
<protein>
    <submittedName>
        <fullName evidence="1">Uncharacterized protein</fullName>
    </submittedName>
</protein>
<organism evidence="1 2">
    <name type="scientific">Prochlorococcus marinus (strain MIT 9312)</name>
    <dbReference type="NCBI Taxonomy" id="74546"/>
    <lineage>
        <taxon>Bacteria</taxon>
        <taxon>Bacillati</taxon>
        <taxon>Cyanobacteriota</taxon>
        <taxon>Cyanophyceae</taxon>
        <taxon>Synechococcales</taxon>
        <taxon>Prochlorococcaceae</taxon>
        <taxon>Prochlorococcus</taxon>
    </lineage>
</organism>
<dbReference type="HOGENOM" id="CLU_2701822_0_0_3"/>
<reference evidence="2" key="1">
    <citation type="submission" date="2005-07" db="EMBL/GenBank/DDBJ databases">
        <title>Complete sequence of Prochlorococcus marinus str. MIT 9312.</title>
        <authorList>
            <consortium name="US DOE Joint Genome Institute"/>
            <person name="Copeland A."/>
            <person name="Lucas S."/>
            <person name="Lapidus A."/>
            <person name="Barry K."/>
            <person name="Detter J.C."/>
            <person name="Glavina T."/>
            <person name="Hammon N."/>
            <person name="Israni S."/>
            <person name="Pitluck S."/>
            <person name="Thiel J."/>
            <person name="Schmutz J."/>
            <person name="Larimer F."/>
            <person name="Land M."/>
            <person name="Kyrpides N."/>
            <person name="Lykidis A."/>
            <person name="Richardson P."/>
        </authorList>
    </citation>
    <scope>NUCLEOTIDE SEQUENCE [LARGE SCALE GENOMIC DNA]</scope>
    <source>
        <strain evidence="2">MIT 9312</strain>
    </source>
</reference>
<name>Q31AI9_PROM9</name>
<proteinExistence type="predicted"/>
<evidence type="ECO:0000313" key="2">
    <source>
        <dbReference type="Proteomes" id="UP000002715"/>
    </source>
</evidence>
<dbReference type="OrthoDB" id="541545at2"/>
<dbReference type="KEGG" id="pmi:PMT9312_1047"/>
<dbReference type="EMBL" id="CP000111">
    <property type="protein sequence ID" value="ABB50106.1"/>
    <property type="molecule type" value="Genomic_DNA"/>
</dbReference>
<sequence length="77" mass="8845">MILKIKSNSYQIFKLIFLLLLTNIPTLYAHNLFNGGCKDHCGQKVQLIKIEKKLNNVNDQMDIESKNSCLNKSFCRG</sequence>
<dbReference type="Proteomes" id="UP000002715">
    <property type="component" value="Chromosome"/>
</dbReference>
<dbReference type="AlphaFoldDB" id="Q31AI9"/>
<dbReference type="RefSeq" id="WP_011376597.1">
    <property type="nucleotide sequence ID" value="NC_007577.1"/>
</dbReference>
<accession>Q31AI9</accession>